<dbReference type="Proteomes" id="UP001234297">
    <property type="component" value="Chromosome 6"/>
</dbReference>
<evidence type="ECO:0000313" key="2">
    <source>
        <dbReference type="Proteomes" id="UP001234297"/>
    </source>
</evidence>
<proteinExistence type="predicted"/>
<sequence>MPKESPDYRRINVIFSRSNQKGMDERKYQNDDLRRPKFASVVKMKMSLVLRSSRCNKKWFVFVCKSVKKKEPLLKKNEDSTCLTTSKVEKNVLCDLLTCYLLGDGELAPETPHRNCNAKTYEGQKKHDNSFCNPSMKKDEIARKADFLASRLIETTHLRKIVVD</sequence>
<reference evidence="1 2" key="1">
    <citation type="journal article" date="2022" name="Hortic Res">
        <title>A haplotype resolved chromosomal level avocado genome allows analysis of novel avocado genes.</title>
        <authorList>
            <person name="Nath O."/>
            <person name="Fletcher S.J."/>
            <person name="Hayward A."/>
            <person name="Shaw L.M."/>
            <person name="Masouleh A.K."/>
            <person name="Furtado A."/>
            <person name="Henry R.J."/>
            <person name="Mitter N."/>
        </authorList>
    </citation>
    <scope>NUCLEOTIDE SEQUENCE [LARGE SCALE GENOMIC DNA]</scope>
    <source>
        <strain evidence="2">cv. Hass</strain>
    </source>
</reference>
<evidence type="ECO:0000313" key="1">
    <source>
        <dbReference type="EMBL" id="KAJ8627427.1"/>
    </source>
</evidence>
<protein>
    <submittedName>
        <fullName evidence="1">Uncharacterized protein</fullName>
    </submittedName>
</protein>
<gene>
    <name evidence="1" type="ORF">MRB53_020734</name>
</gene>
<organism evidence="1 2">
    <name type="scientific">Persea americana</name>
    <name type="common">Avocado</name>
    <dbReference type="NCBI Taxonomy" id="3435"/>
    <lineage>
        <taxon>Eukaryota</taxon>
        <taxon>Viridiplantae</taxon>
        <taxon>Streptophyta</taxon>
        <taxon>Embryophyta</taxon>
        <taxon>Tracheophyta</taxon>
        <taxon>Spermatophyta</taxon>
        <taxon>Magnoliopsida</taxon>
        <taxon>Magnoliidae</taxon>
        <taxon>Laurales</taxon>
        <taxon>Lauraceae</taxon>
        <taxon>Persea</taxon>
    </lineage>
</organism>
<comment type="caution">
    <text evidence="1">The sequence shown here is derived from an EMBL/GenBank/DDBJ whole genome shotgun (WGS) entry which is preliminary data.</text>
</comment>
<name>A0ACC2L246_PERAE</name>
<keyword evidence="2" id="KW-1185">Reference proteome</keyword>
<accession>A0ACC2L246</accession>
<dbReference type="EMBL" id="CM056814">
    <property type="protein sequence ID" value="KAJ8627427.1"/>
    <property type="molecule type" value="Genomic_DNA"/>
</dbReference>